<keyword evidence="2" id="KW-1185">Reference proteome</keyword>
<accession>A0A7R7VSP7</accession>
<organism evidence="1 2">
    <name type="scientific">Aspergillus chevalieri</name>
    <name type="common">Eurotium chevalieri</name>
    <dbReference type="NCBI Taxonomy" id="182096"/>
    <lineage>
        <taxon>Eukaryota</taxon>
        <taxon>Fungi</taxon>
        <taxon>Dikarya</taxon>
        <taxon>Ascomycota</taxon>
        <taxon>Pezizomycotina</taxon>
        <taxon>Eurotiomycetes</taxon>
        <taxon>Eurotiomycetidae</taxon>
        <taxon>Eurotiales</taxon>
        <taxon>Aspergillaceae</taxon>
        <taxon>Aspergillus</taxon>
        <taxon>Aspergillus subgen. Aspergillus</taxon>
    </lineage>
</organism>
<dbReference type="Gene3D" id="1.20.1250.20">
    <property type="entry name" value="MFS general substrate transporter like domains"/>
    <property type="match status" value="1"/>
</dbReference>
<gene>
    <name evidence="1" type="ORF">ACHE_51253A</name>
</gene>
<name>A0A7R7VSP7_ASPCH</name>
<dbReference type="RefSeq" id="XP_043138577.1">
    <property type="nucleotide sequence ID" value="XM_043281059.1"/>
</dbReference>
<protein>
    <recommendedName>
        <fullName evidence="3">Major facilitator superfamily (MFS) profile domain-containing protein</fullName>
    </recommendedName>
</protein>
<dbReference type="GeneID" id="66984413"/>
<dbReference type="AlphaFoldDB" id="A0A7R7VSP7"/>
<dbReference type="Proteomes" id="UP000637239">
    <property type="component" value="Chromosome 5"/>
</dbReference>
<dbReference type="InterPro" id="IPR036259">
    <property type="entry name" value="MFS_trans_sf"/>
</dbReference>
<evidence type="ECO:0000313" key="2">
    <source>
        <dbReference type="Proteomes" id="UP000637239"/>
    </source>
</evidence>
<sequence>MSAPSYVGLSGPWLTRAITACATMGFLLFGYDQGVMSGIIDARPFGEVFTQVQGDSTIQGVVTAIYELGGSQ</sequence>
<evidence type="ECO:0008006" key="3">
    <source>
        <dbReference type="Google" id="ProtNLM"/>
    </source>
</evidence>
<reference evidence="1" key="1">
    <citation type="submission" date="2021-01" db="EMBL/GenBank/DDBJ databases">
        <authorList>
            <consortium name="Aspergillus chevalieri M1 genome sequencing consortium"/>
            <person name="Kazuki M."/>
            <person name="Futagami T."/>
        </authorList>
    </citation>
    <scope>NUCLEOTIDE SEQUENCE</scope>
    <source>
        <strain evidence="1">M1</strain>
    </source>
</reference>
<reference evidence="1" key="2">
    <citation type="submission" date="2021-02" db="EMBL/GenBank/DDBJ databases">
        <title>Aspergillus chevalieri M1 genome sequence.</title>
        <authorList>
            <person name="Kadooka C."/>
            <person name="Mori K."/>
            <person name="Futagami T."/>
        </authorList>
    </citation>
    <scope>NUCLEOTIDE SEQUENCE</scope>
    <source>
        <strain evidence="1">M1</strain>
    </source>
</reference>
<dbReference type="KEGG" id="ache:ACHE_51253A"/>
<dbReference type="EMBL" id="AP024420">
    <property type="protein sequence ID" value="BCR90055.1"/>
    <property type="molecule type" value="Genomic_DNA"/>
</dbReference>
<evidence type="ECO:0000313" key="1">
    <source>
        <dbReference type="EMBL" id="BCR90055.1"/>
    </source>
</evidence>
<proteinExistence type="predicted"/>